<dbReference type="GO" id="GO:0051082">
    <property type="term" value="F:unfolded protein binding"/>
    <property type="evidence" value="ECO:0007669"/>
    <property type="project" value="TreeGrafter"/>
</dbReference>
<evidence type="ECO:0000313" key="2">
    <source>
        <dbReference type="EMBL" id="KZS03582.1"/>
    </source>
</evidence>
<dbReference type="GO" id="GO:1990604">
    <property type="term" value="C:IRE1-TRAF2-ASK1 complex"/>
    <property type="evidence" value="ECO:0007669"/>
    <property type="project" value="TreeGrafter"/>
</dbReference>
<dbReference type="InterPro" id="IPR011009">
    <property type="entry name" value="Kinase-like_dom_sf"/>
</dbReference>
<dbReference type="EMBL" id="LRGB01003257">
    <property type="protein sequence ID" value="KZS03582.1"/>
    <property type="molecule type" value="Genomic_DNA"/>
</dbReference>
<dbReference type="Proteomes" id="UP000076858">
    <property type="component" value="Unassembled WGS sequence"/>
</dbReference>
<gene>
    <name evidence="2" type="ORF">APZ42_033776</name>
</gene>
<dbReference type="GO" id="GO:0036498">
    <property type="term" value="P:IRE1-mediated unfolded protein response"/>
    <property type="evidence" value="ECO:0007669"/>
    <property type="project" value="TreeGrafter"/>
</dbReference>
<reference evidence="1" key="2">
    <citation type="submission" date="2015-10" db="EMBL/GenBank/DDBJ databases">
        <authorList>
            <person name="Gilbert D.G."/>
        </authorList>
    </citation>
    <scope>NUCLEOTIDE SEQUENCE</scope>
</reference>
<dbReference type="PANTHER" id="PTHR13954">
    <property type="entry name" value="IRE1-RELATED"/>
    <property type="match status" value="1"/>
</dbReference>
<reference evidence="1" key="1">
    <citation type="submission" date="2015-10" db="EMBL/GenBank/DDBJ databases">
        <title>Daphnia magna gene sets from two clonal populations assembled and annotated with EvidentialGene.</title>
        <authorList>
            <person name="Gilbert D."/>
            <person name="Podicheti R."/>
            <person name="Orsini L."/>
            <person name="Colbourne J."/>
            <person name="Pfrender M."/>
        </authorList>
    </citation>
    <scope>NUCLEOTIDE SEQUENCE</scope>
</reference>
<evidence type="ECO:0008006" key="4">
    <source>
        <dbReference type="Google" id="ProtNLM"/>
    </source>
</evidence>
<name>A0A0P4YQ56_9CRUS</name>
<evidence type="ECO:0000313" key="3">
    <source>
        <dbReference type="Proteomes" id="UP000076858"/>
    </source>
</evidence>
<protein>
    <recommendedName>
        <fullName evidence="4">Protein kinase domain-containing protein</fullName>
    </recommendedName>
</protein>
<dbReference type="SUPFAM" id="SSF56112">
    <property type="entry name" value="Protein kinase-like (PK-like)"/>
    <property type="match status" value="1"/>
</dbReference>
<dbReference type="GO" id="GO:0070059">
    <property type="term" value="P:intrinsic apoptotic signaling pathway in response to endoplasmic reticulum stress"/>
    <property type="evidence" value="ECO:0007669"/>
    <property type="project" value="TreeGrafter"/>
</dbReference>
<dbReference type="AlphaFoldDB" id="A0A0P4YQ56"/>
<dbReference type="GO" id="GO:0004521">
    <property type="term" value="F:RNA endonuclease activity"/>
    <property type="evidence" value="ECO:0007669"/>
    <property type="project" value="InterPro"/>
</dbReference>
<keyword evidence="3" id="KW-1185">Reference proteome</keyword>
<dbReference type="EMBL" id="GDIP01225530">
    <property type="protein sequence ID" value="JAI97871.1"/>
    <property type="molecule type" value="Transcribed_RNA"/>
</dbReference>
<evidence type="ECO:0000313" key="1">
    <source>
        <dbReference type="EMBL" id="JAI97871.1"/>
    </source>
</evidence>
<dbReference type="Gene3D" id="1.10.510.10">
    <property type="entry name" value="Transferase(Phosphotransferase) domain 1"/>
    <property type="match status" value="1"/>
</dbReference>
<reference evidence="2 3" key="3">
    <citation type="submission" date="2016-03" db="EMBL/GenBank/DDBJ databases">
        <title>EvidentialGene: Evidence-directed Construction of Genes on Genomes.</title>
        <authorList>
            <person name="Gilbert D.G."/>
            <person name="Choi J.-H."/>
            <person name="Mockaitis K."/>
            <person name="Colbourne J."/>
            <person name="Pfrender M."/>
        </authorList>
    </citation>
    <scope>NUCLEOTIDE SEQUENCE [LARGE SCALE GENOMIC DNA]</scope>
    <source>
        <strain evidence="2 3">Xinb3</strain>
        <tissue evidence="2">Complete organism</tissue>
    </source>
</reference>
<dbReference type="GO" id="GO:0004674">
    <property type="term" value="F:protein serine/threonine kinase activity"/>
    <property type="evidence" value="ECO:0007669"/>
    <property type="project" value="InterPro"/>
</dbReference>
<dbReference type="PANTHER" id="PTHR13954:SF6">
    <property type="entry name" value="NON-SPECIFIC SERINE_THREONINE PROTEIN KINASE"/>
    <property type="match status" value="1"/>
</dbReference>
<dbReference type="InterPro" id="IPR045133">
    <property type="entry name" value="IRE1/2-like"/>
</dbReference>
<sequence>MPNIIQTELNFPALACDEENTNIQRMSIAYSIPEHVNSDISKINASSVMSKEEKQREIDIKLLNETKCHGYFFDYVPNMNFKHLFLETCNDTLETYILKYATEIDFQWTILQKICFQLVDSVAWLHQRDLYYDGRLHPRNIFIKTSDTQSKVKLQLSEKANPFHNLDTEYVNLWSGFIHSDLDKSVDEIAIQKDLVSVTILMFFIQSSGVHPFQITGSLHPAKWENYQCIQDQIKVGIYTLEALDRKCFCANENENCEETPCKYRLWVNMLAKDRTDTMLTELFNETKSYTKESSGKLMEHPFFWKTSTVLRFIENSSNYLKEADMTKKCLFGLGQSSNKGVIRIKKIPTAATQQSQVHQPWILNDVLLLKLKNNHTGIFNYLQEIPAWNDQKGAPFEKKNITNFYGLLTQIRNKSAHWNETTPCGEKAKEDLENMSFVAYNEMHAQLKFCLFWNIHFPELILYTWKHLKDVIAHH</sequence>
<accession>A0A0P4YQ56</accession>
<organism evidence="1">
    <name type="scientific">Daphnia magna</name>
    <dbReference type="NCBI Taxonomy" id="35525"/>
    <lineage>
        <taxon>Eukaryota</taxon>
        <taxon>Metazoa</taxon>
        <taxon>Ecdysozoa</taxon>
        <taxon>Arthropoda</taxon>
        <taxon>Crustacea</taxon>
        <taxon>Branchiopoda</taxon>
        <taxon>Diplostraca</taxon>
        <taxon>Cladocera</taxon>
        <taxon>Anomopoda</taxon>
        <taxon>Daphniidae</taxon>
        <taxon>Daphnia</taxon>
    </lineage>
</organism>
<proteinExistence type="predicted"/>